<sequence>MKTSIFLAMSISLFSFCGSSYALDPLKAEKRCRSDRLTFFEGLGRNDWALRCNYISSRTYNYNVFDDYGNMRRVLQYPSYYNPSNFDSWFSAPRARMSSCERHSYTKSLGCNSDHVYLEHVLSVSGELLPSDVSSPQFHRLIVVDNGASAEHMNFTEAQAYVQSSRTALQDVEIVTIYTQDGSRLMVSSDHPLLLSDGTLKSANLLTPSDALVNQNGKFEQVALTVVSEKKLQLNRFDIDIDVTQPSSESRNRLVVTQGFVSGYLLPRKENKMSQRLLMRDSIPESLLF</sequence>
<proteinExistence type="predicted"/>
<reference evidence="2 3" key="1">
    <citation type="submission" date="2013-07" db="EMBL/GenBank/DDBJ databases">
        <title>Comparative Genomic and Metabolomic Analysis of Twelve Strains of Pseudoalteromonas luteoviolacea.</title>
        <authorList>
            <person name="Vynne N.G."/>
            <person name="Mansson M."/>
            <person name="Gram L."/>
        </authorList>
    </citation>
    <scope>NUCLEOTIDE SEQUENCE [LARGE SCALE GENOMIC DNA]</scope>
    <source>
        <strain evidence="2 3">S4060-1</strain>
    </source>
</reference>
<dbReference type="AlphaFoldDB" id="A0A162C336"/>
<dbReference type="PATRIC" id="fig|1365257.3.peg.4289"/>
<dbReference type="Gene3D" id="2.170.16.10">
    <property type="entry name" value="Hedgehog/Intein (Hint) domain"/>
    <property type="match status" value="1"/>
</dbReference>
<gene>
    <name evidence="2" type="ORF">N478_04875</name>
</gene>
<evidence type="ECO:0000313" key="2">
    <source>
        <dbReference type="EMBL" id="KZN61404.1"/>
    </source>
</evidence>
<evidence type="ECO:0008006" key="4">
    <source>
        <dbReference type="Google" id="ProtNLM"/>
    </source>
</evidence>
<evidence type="ECO:0000313" key="3">
    <source>
        <dbReference type="Proteomes" id="UP000076661"/>
    </source>
</evidence>
<feature type="signal peptide" evidence="1">
    <location>
        <begin position="1"/>
        <end position="22"/>
    </location>
</feature>
<name>A0A162C336_9GAMM</name>
<dbReference type="EMBL" id="AUXX01000045">
    <property type="protein sequence ID" value="KZN61404.1"/>
    <property type="molecule type" value="Genomic_DNA"/>
</dbReference>
<feature type="chain" id="PRO_5007832757" description="Hint domain-containing protein" evidence="1">
    <location>
        <begin position="23"/>
        <end position="289"/>
    </location>
</feature>
<organism evidence="2 3">
    <name type="scientific">Pseudoalteromonas luteoviolacea S4060-1</name>
    <dbReference type="NCBI Taxonomy" id="1365257"/>
    <lineage>
        <taxon>Bacteria</taxon>
        <taxon>Pseudomonadati</taxon>
        <taxon>Pseudomonadota</taxon>
        <taxon>Gammaproteobacteria</taxon>
        <taxon>Alteromonadales</taxon>
        <taxon>Pseudoalteromonadaceae</taxon>
        <taxon>Pseudoalteromonas</taxon>
    </lineage>
</organism>
<dbReference type="RefSeq" id="WP_063382534.1">
    <property type="nucleotide sequence ID" value="NZ_AUXX01000045.1"/>
</dbReference>
<dbReference type="Proteomes" id="UP000076661">
    <property type="component" value="Unassembled WGS sequence"/>
</dbReference>
<accession>A0A162C336</accession>
<evidence type="ECO:0000256" key="1">
    <source>
        <dbReference type="SAM" id="SignalP"/>
    </source>
</evidence>
<keyword evidence="1" id="KW-0732">Signal</keyword>
<comment type="caution">
    <text evidence="2">The sequence shown here is derived from an EMBL/GenBank/DDBJ whole genome shotgun (WGS) entry which is preliminary data.</text>
</comment>
<protein>
    <recommendedName>
        <fullName evidence="4">Hint domain-containing protein</fullName>
    </recommendedName>
</protein>